<dbReference type="InterPro" id="IPR017528">
    <property type="entry name" value="CHP03097O-antigen_lig-rel"/>
</dbReference>
<evidence type="ECO:0000256" key="4">
    <source>
        <dbReference type="ARBA" id="ARBA00023136"/>
    </source>
</evidence>
<dbReference type="EMBL" id="CP116968">
    <property type="protein sequence ID" value="WNM63976.1"/>
    <property type="molecule type" value="Genomic_DNA"/>
</dbReference>
<dbReference type="GO" id="GO:0016874">
    <property type="term" value="F:ligase activity"/>
    <property type="evidence" value="ECO:0007669"/>
    <property type="project" value="UniProtKB-KW"/>
</dbReference>
<gene>
    <name evidence="8" type="ORF">PQG83_09520</name>
</gene>
<feature type="transmembrane region" description="Helical" evidence="5">
    <location>
        <begin position="197"/>
        <end position="230"/>
    </location>
</feature>
<feature type="domain" description="DUF5935" evidence="7">
    <location>
        <begin position="1"/>
        <end position="190"/>
    </location>
</feature>
<feature type="transmembrane region" description="Helical" evidence="5">
    <location>
        <begin position="43"/>
        <end position="64"/>
    </location>
</feature>
<comment type="subcellular location">
    <subcellularLocation>
        <location evidence="1">Membrane</location>
        <topology evidence="1">Multi-pass membrane protein</topology>
    </subcellularLocation>
</comment>
<proteinExistence type="predicted"/>
<feature type="transmembrane region" description="Helical" evidence="5">
    <location>
        <begin position="322"/>
        <end position="343"/>
    </location>
</feature>
<dbReference type="InterPro" id="IPR007016">
    <property type="entry name" value="O-antigen_ligase-rel_domated"/>
</dbReference>
<feature type="transmembrane region" description="Helical" evidence="5">
    <location>
        <begin position="364"/>
        <end position="387"/>
    </location>
</feature>
<evidence type="ECO:0000256" key="3">
    <source>
        <dbReference type="ARBA" id="ARBA00022989"/>
    </source>
</evidence>
<dbReference type="Pfam" id="PF04932">
    <property type="entry name" value="Wzy_C"/>
    <property type="match status" value="1"/>
</dbReference>
<feature type="transmembrane region" description="Helical" evidence="5">
    <location>
        <begin position="99"/>
        <end position="121"/>
    </location>
</feature>
<name>A0AA96K2B9_9BACT</name>
<dbReference type="Proteomes" id="UP001302494">
    <property type="component" value="Chromosome"/>
</dbReference>
<evidence type="ECO:0000256" key="1">
    <source>
        <dbReference type="ARBA" id="ARBA00004141"/>
    </source>
</evidence>
<dbReference type="AlphaFoldDB" id="A0AA96K2B9"/>
<accession>A0AA96K2B9</accession>
<keyword evidence="9" id="KW-1185">Reference proteome</keyword>
<feature type="transmembrane region" description="Helical" evidence="5">
    <location>
        <begin position="76"/>
        <end position="93"/>
    </location>
</feature>
<keyword evidence="2 5" id="KW-0812">Transmembrane</keyword>
<reference evidence="8 9" key="1">
    <citation type="submission" date="2023-01" db="EMBL/GenBank/DDBJ databases">
        <title>Cultivation and genomic characterization of new, ubiquitous marine nitrite-oxidizing bacteria from the Nitrospirales.</title>
        <authorList>
            <person name="Mueller A.J."/>
            <person name="Daebeler A."/>
            <person name="Herbold C.W."/>
            <person name="Kirkegaard R.H."/>
            <person name="Daims H."/>
        </authorList>
    </citation>
    <scope>NUCLEOTIDE SEQUENCE [LARGE SCALE GENOMIC DNA]</scope>
    <source>
        <strain evidence="8 9">DK</strain>
    </source>
</reference>
<dbReference type="InterPro" id="IPR045979">
    <property type="entry name" value="DUF5935"/>
</dbReference>
<keyword evidence="4 5" id="KW-0472">Membrane</keyword>
<feature type="transmembrane region" description="Helical" evidence="5">
    <location>
        <begin position="393"/>
        <end position="410"/>
    </location>
</feature>
<keyword evidence="3 5" id="KW-1133">Transmembrane helix</keyword>
<evidence type="ECO:0000256" key="5">
    <source>
        <dbReference type="SAM" id="Phobius"/>
    </source>
</evidence>
<organism evidence="8 9">
    <name type="scientific">Candidatus Nitrospira neomarina</name>
    <dbReference type="NCBI Taxonomy" id="3020899"/>
    <lineage>
        <taxon>Bacteria</taxon>
        <taxon>Pseudomonadati</taxon>
        <taxon>Nitrospirota</taxon>
        <taxon>Nitrospiria</taxon>
        <taxon>Nitrospirales</taxon>
        <taxon>Nitrospiraceae</taxon>
        <taxon>Nitrospira</taxon>
    </lineage>
</organism>
<dbReference type="InterPro" id="IPR051533">
    <property type="entry name" value="WaaL-like"/>
</dbReference>
<evidence type="ECO:0000259" key="6">
    <source>
        <dbReference type="Pfam" id="PF04932"/>
    </source>
</evidence>
<evidence type="ECO:0000256" key="2">
    <source>
        <dbReference type="ARBA" id="ARBA00022692"/>
    </source>
</evidence>
<feature type="transmembrane region" description="Helical" evidence="5">
    <location>
        <begin position="169"/>
        <end position="185"/>
    </location>
</feature>
<dbReference type="PANTHER" id="PTHR37422">
    <property type="entry name" value="TEICHURONIC ACID BIOSYNTHESIS PROTEIN TUAE"/>
    <property type="match status" value="1"/>
</dbReference>
<protein>
    <submittedName>
        <fullName evidence="8">O-glycosylation ligase, exosortase A system-associated</fullName>
    </submittedName>
</protein>
<dbReference type="Pfam" id="PF19358">
    <property type="entry name" value="DUF5935"/>
    <property type="match status" value="1"/>
</dbReference>
<evidence type="ECO:0000313" key="8">
    <source>
        <dbReference type="EMBL" id="WNM63976.1"/>
    </source>
</evidence>
<dbReference type="NCBIfam" id="TIGR03097">
    <property type="entry name" value="PEP_O_lig_1"/>
    <property type="match status" value="1"/>
</dbReference>
<dbReference type="RefSeq" id="WP_312748811.1">
    <property type="nucleotide sequence ID" value="NZ_CP116968.1"/>
</dbReference>
<evidence type="ECO:0000313" key="9">
    <source>
        <dbReference type="Proteomes" id="UP001302494"/>
    </source>
</evidence>
<keyword evidence="8" id="KW-0436">Ligase</keyword>
<sequence length="420" mass="47876">MRDALVILIVIGSLPFCFLKPWVGVLMWSWLGYMNPHRLTWGIASIFPFAQMVAVATLGGLFFSKERYRIPWNREFVLLILLWLVFFCSTMFAEYQEDAWNALGKVSKVLLMTFVTILVIQDREKIRWLLYVMALSIGYYGFKGGIWAVMTGGQYRVLGPEGSFMEGNTEIGLALVMILPILLFLRRDETRVWLRRTLLAFFVFSIVAILVTYSRGALLGLGAVLAVIFLKSRSKFLTLFLLALAIPVALEALPEKWFSRMDTIQTYEEDGSSMERINAWTMATRVGLDRPLLGAGFRAFTPEMYARYFPEAPNHRVDAHSIFFQVLAEHGFTGLALFAGLIVSSILSVRKMIRIAKDDPEQQWVLNYAQMLEASLVGYVVSGLFLSRSYFDLFYHLVAIVIILKALTVRKTQETLQMAR</sequence>
<dbReference type="KEGG" id="nneo:PQG83_09520"/>
<dbReference type="PANTHER" id="PTHR37422:SF13">
    <property type="entry name" value="LIPOPOLYSACCHARIDE BIOSYNTHESIS PROTEIN PA4999-RELATED"/>
    <property type="match status" value="1"/>
</dbReference>
<feature type="domain" description="O-antigen ligase-related" evidence="6">
    <location>
        <begin position="201"/>
        <end position="339"/>
    </location>
</feature>
<evidence type="ECO:0000259" key="7">
    <source>
        <dbReference type="Pfam" id="PF19358"/>
    </source>
</evidence>
<feature type="transmembrane region" description="Helical" evidence="5">
    <location>
        <begin position="128"/>
        <end position="149"/>
    </location>
</feature>
<dbReference type="GO" id="GO:0016020">
    <property type="term" value="C:membrane"/>
    <property type="evidence" value="ECO:0007669"/>
    <property type="project" value="UniProtKB-SubCell"/>
</dbReference>